<gene>
    <name evidence="1" type="ORF">ASPSYDRAFT_94763</name>
</gene>
<dbReference type="RefSeq" id="XP_040697369.1">
    <property type="nucleotide sequence ID" value="XM_040853023.1"/>
</dbReference>
<dbReference type="VEuPathDB" id="FungiDB:ASPSYDRAFT_94763"/>
<dbReference type="Proteomes" id="UP000184356">
    <property type="component" value="Unassembled WGS sequence"/>
</dbReference>
<evidence type="ECO:0000313" key="1">
    <source>
        <dbReference type="EMBL" id="OJJ53563.1"/>
    </source>
</evidence>
<dbReference type="GeneID" id="63769096"/>
<name>A0A1L9T2N4_9EURO</name>
<sequence length="192" mass="20801">MPCNHHYSSLTLSIPPYTVPTKSEARKRAYPDHFCQYYDHTRARSGEAGDTGCASIVGRAMSLLLEVEFDFVFALHLAFHEDGLQRPSARQQRPMMQSKQANMQSLKHVGYGQMHTTISKTAQSPSITHTAIKPPLLRLPSLSPPLGTGGTTTARASRLAVDGIAEGPVEMDVSLGMNIVGAITTYSGNGQC</sequence>
<dbReference type="AlphaFoldDB" id="A0A1L9T2N4"/>
<dbReference type="EMBL" id="KV878597">
    <property type="protein sequence ID" value="OJJ53563.1"/>
    <property type="molecule type" value="Genomic_DNA"/>
</dbReference>
<evidence type="ECO:0000313" key="2">
    <source>
        <dbReference type="Proteomes" id="UP000184356"/>
    </source>
</evidence>
<reference evidence="2" key="1">
    <citation type="journal article" date="2017" name="Genome Biol.">
        <title>Comparative genomics reveals high biological diversity and specific adaptations in the industrially and medically important fungal genus Aspergillus.</title>
        <authorList>
            <person name="de Vries R.P."/>
            <person name="Riley R."/>
            <person name="Wiebenga A."/>
            <person name="Aguilar-Osorio G."/>
            <person name="Amillis S."/>
            <person name="Uchima C.A."/>
            <person name="Anderluh G."/>
            <person name="Asadollahi M."/>
            <person name="Askin M."/>
            <person name="Barry K."/>
            <person name="Battaglia E."/>
            <person name="Bayram O."/>
            <person name="Benocci T."/>
            <person name="Braus-Stromeyer S.A."/>
            <person name="Caldana C."/>
            <person name="Canovas D."/>
            <person name="Cerqueira G.C."/>
            <person name="Chen F."/>
            <person name="Chen W."/>
            <person name="Choi C."/>
            <person name="Clum A."/>
            <person name="Dos Santos R.A."/>
            <person name="Damasio A.R."/>
            <person name="Diallinas G."/>
            <person name="Emri T."/>
            <person name="Fekete E."/>
            <person name="Flipphi M."/>
            <person name="Freyberg S."/>
            <person name="Gallo A."/>
            <person name="Gournas C."/>
            <person name="Habgood R."/>
            <person name="Hainaut M."/>
            <person name="Harispe M.L."/>
            <person name="Henrissat B."/>
            <person name="Hilden K.S."/>
            <person name="Hope R."/>
            <person name="Hossain A."/>
            <person name="Karabika E."/>
            <person name="Karaffa L."/>
            <person name="Karanyi Z."/>
            <person name="Krasevec N."/>
            <person name="Kuo A."/>
            <person name="Kusch H."/>
            <person name="LaButti K."/>
            <person name="Lagendijk E.L."/>
            <person name="Lapidus A."/>
            <person name="Levasseur A."/>
            <person name="Lindquist E."/>
            <person name="Lipzen A."/>
            <person name="Logrieco A.F."/>
            <person name="MacCabe A."/>
            <person name="Maekelae M.R."/>
            <person name="Malavazi I."/>
            <person name="Melin P."/>
            <person name="Meyer V."/>
            <person name="Mielnichuk N."/>
            <person name="Miskei M."/>
            <person name="Molnar A.P."/>
            <person name="Mule G."/>
            <person name="Ngan C.Y."/>
            <person name="Orejas M."/>
            <person name="Orosz E."/>
            <person name="Ouedraogo J.P."/>
            <person name="Overkamp K.M."/>
            <person name="Park H.-S."/>
            <person name="Perrone G."/>
            <person name="Piumi F."/>
            <person name="Punt P.J."/>
            <person name="Ram A.F."/>
            <person name="Ramon A."/>
            <person name="Rauscher S."/>
            <person name="Record E."/>
            <person name="Riano-Pachon D.M."/>
            <person name="Robert V."/>
            <person name="Roehrig J."/>
            <person name="Ruller R."/>
            <person name="Salamov A."/>
            <person name="Salih N.S."/>
            <person name="Samson R.A."/>
            <person name="Sandor E."/>
            <person name="Sanguinetti M."/>
            <person name="Schuetze T."/>
            <person name="Sepcic K."/>
            <person name="Shelest E."/>
            <person name="Sherlock G."/>
            <person name="Sophianopoulou V."/>
            <person name="Squina F.M."/>
            <person name="Sun H."/>
            <person name="Susca A."/>
            <person name="Todd R.B."/>
            <person name="Tsang A."/>
            <person name="Unkles S.E."/>
            <person name="van de Wiele N."/>
            <person name="van Rossen-Uffink D."/>
            <person name="Oliveira J.V."/>
            <person name="Vesth T.C."/>
            <person name="Visser J."/>
            <person name="Yu J.-H."/>
            <person name="Zhou M."/>
            <person name="Andersen M.R."/>
            <person name="Archer D.B."/>
            <person name="Baker S.E."/>
            <person name="Benoit I."/>
            <person name="Brakhage A.A."/>
            <person name="Braus G.H."/>
            <person name="Fischer R."/>
            <person name="Frisvad J.C."/>
            <person name="Goldman G.H."/>
            <person name="Houbraken J."/>
            <person name="Oakley B."/>
            <person name="Pocsi I."/>
            <person name="Scazzocchio C."/>
            <person name="Seiboth B."/>
            <person name="vanKuyk P.A."/>
            <person name="Wortman J."/>
            <person name="Dyer P.S."/>
            <person name="Grigoriev I.V."/>
        </authorList>
    </citation>
    <scope>NUCLEOTIDE SEQUENCE [LARGE SCALE GENOMIC DNA]</scope>
    <source>
        <strain evidence="2">CBS 593.65</strain>
    </source>
</reference>
<accession>A0A1L9T2N4</accession>
<organism evidence="1 2">
    <name type="scientific">Aspergillus sydowii CBS 593.65</name>
    <dbReference type="NCBI Taxonomy" id="1036612"/>
    <lineage>
        <taxon>Eukaryota</taxon>
        <taxon>Fungi</taxon>
        <taxon>Dikarya</taxon>
        <taxon>Ascomycota</taxon>
        <taxon>Pezizomycotina</taxon>
        <taxon>Eurotiomycetes</taxon>
        <taxon>Eurotiomycetidae</taxon>
        <taxon>Eurotiales</taxon>
        <taxon>Aspergillaceae</taxon>
        <taxon>Aspergillus</taxon>
        <taxon>Aspergillus subgen. Nidulantes</taxon>
    </lineage>
</organism>
<keyword evidence="2" id="KW-1185">Reference proteome</keyword>
<protein>
    <submittedName>
        <fullName evidence="1">Uncharacterized protein</fullName>
    </submittedName>
</protein>
<proteinExistence type="predicted"/>